<dbReference type="InterPro" id="IPR045073">
    <property type="entry name" value="Omega/Tau-like"/>
</dbReference>
<sequence>MLVHSRKPICESMIIVEYIDEIWPHNSLFPYDPYERAQARFWVNCADQMVIPALFAALYLKCGAGEEKENPIEKIWVHLKVIKDQCLGDKRKFFSGDTINMSIFKVLVTIEYVNEVKVIEAENLPLLHSWFNNFKNYVIFASWVGRDVAGDAGGGAGEGPLG</sequence>
<keyword evidence="6" id="KW-1185">Reference proteome</keyword>
<evidence type="ECO:0000313" key="5">
    <source>
        <dbReference type="EMBL" id="RYR21126.1"/>
    </source>
</evidence>
<dbReference type="Gene3D" id="3.40.30.10">
    <property type="entry name" value="Glutaredoxin"/>
    <property type="match status" value="1"/>
</dbReference>
<keyword evidence="2" id="KW-0808">Transferase</keyword>
<feature type="domain" description="GST N-terminal" evidence="3">
    <location>
        <begin position="1"/>
        <end position="27"/>
    </location>
</feature>
<reference evidence="5 6" key="1">
    <citation type="submission" date="2019-01" db="EMBL/GenBank/DDBJ databases">
        <title>Sequencing of cultivated peanut Arachis hypogaea provides insights into genome evolution and oil improvement.</title>
        <authorList>
            <person name="Chen X."/>
        </authorList>
    </citation>
    <scope>NUCLEOTIDE SEQUENCE [LARGE SCALE GENOMIC DNA]</scope>
    <source>
        <strain evidence="6">cv. Fuhuasheng</strain>
        <tissue evidence="5">Leaves</tissue>
    </source>
</reference>
<dbReference type="InterPro" id="IPR004045">
    <property type="entry name" value="Glutathione_S-Trfase_N"/>
</dbReference>
<accession>A0A445A3X3</accession>
<proteinExistence type="inferred from homology"/>
<dbReference type="SUPFAM" id="SSF47616">
    <property type="entry name" value="GST C-terminal domain-like"/>
    <property type="match status" value="1"/>
</dbReference>
<dbReference type="AlphaFoldDB" id="A0A445A3X3"/>
<comment type="subcellular location">
    <subcellularLocation>
        <location evidence="2">Cytoplasm</location>
        <location evidence="2">Cytosol</location>
    </subcellularLocation>
</comment>
<dbReference type="InterPro" id="IPR045074">
    <property type="entry name" value="GST_C_Tau"/>
</dbReference>
<dbReference type="Proteomes" id="UP000289738">
    <property type="component" value="Chromosome B03"/>
</dbReference>
<dbReference type="PROSITE" id="PS50405">
    <property type="entry name" value="GST_CTER"/>
    <property type="match status" value="1"/>
</dbReference>
<dbReference type="GO" id="GO:0005829">
    <property type="term" value="C:cytosol"/>
    <property type="evidence" value="ECO:0007669"/>
    <property type="project" value="UniProtKB-SubCell"/>
</dbReference>
<dbReference type="InterPro" id="IPR010987">
    <property type="entry name" value="Glutathione-S-Trfase_C-like"/>
</dbReference>
<comment type="caution">
    <text evidence="5">The sequence shown here is derived from an EMBL/GenBank/DDBJ whole genome shotgun (WGS) entry which is preliminary data.</text>
</comment>
<dbReference type="PROSITE" id="PS50404">
    <property type="entry name" value="GST_NTER"/>
    <property type="match status" value="1"/>
</dbReference>
<dbReference type="InterPro" id="IPR036282">
    <property type="entry name" value="Glutathione-S-Trfase_C_sf"/>
</dbReference>
<comment type="similarity">
    <text evidence="2">Belongs to the GST superfamily.</text>
</comment>
<name>A0A445A3X3_ARAHY</name>
<comment type="catalytic activity">
    <reaction evidence="1 2">
        <text>RX + glutathione = an S-substituted glutathione + a halide anion + H(+)</text>
        <dbReference type="Rhea" id="RHEA:16437"/>
        <dbReference type="ChEBI" id="CHEBI:15378"/>
        <dbReference type="ChEBI" id="CHEBI:16042"/>
        <dbReference type="ChEBI" id="CHEBI:17792"/>
        <dbReference type="ChEBI" id="CHEBI:57925"/>
        <dbReference type="ChEBI" id="CHEBI:90779"/>
        <dbReference type="EC" id="2.5.1.18"/>
    </reaction>
</comment>
<dbReference type="EC" id="2.5.1.18" evidence="2"/>
<dbReference type="GO" id="GO:0004364">
    <property type="term" value="F:glutathione transferase activity"/>
    <property type="evidence" value="ECO:0007669"/>
    <property type="project" value="UniProtKB-UniRule"/>
</dbReference>
<dbReference type="CDD" id="cd03185">
    <property type="entry name" value="GST_C_Tau"/>
    <property type="match status" value="1"/>
</dbReference>
<dbReference type="PANTHER" id="PTHR11260:SF679">
    <property type="entry name" value="GLUTATHIONE TRANSFERASE"/>
    <property type="match status" value="1"/>
</dbReference>
<protein>
    <recommendedName>
        <fullName evidence="2">Glutathione S-transferase</fullName>
        <ecNumber evidence="2">2.5.1.18</ecNumber>
    </recommendedName>
</protein>
<dbReference type="STRING" id="3818.A0A445A3X3"/>
<evidence type="ECO:0000259" key="3">
    <source>
        <dbReference type="PROSITE" id="PS50404"/>
    </source>
</evidence>
<gene>
    <name evidence="5" type="ORF">Ahy_B03g066387</name>
</gene>
<keyword evidence="2" id="KW-0963">Cytoplasm</keyword>
<dbReference type="GO" id="GO:0006749">
    <property type="term" value="P:glutathione metabolic process"/>
    <property type="evidence" value="ECO:0007669"/>
    <property type="project" value="InterPro"/>
</dbReference>
<dbReference type="Gene3D" id="1.20.1050.10">
    <property type="match status" value="1"/>
</dbReference>
<feature type="domain" description="GST C-terminal" evidence="4">
    <location>
        <begin position="32"/>
        <end position="151"/>
    </location>
</feature>
<dbReference type="EMBL" id="SDMP01000013">
    <property type="protein sequence ID" value="RYR21126.1"/>
    <property type="molecule type" value="Genomic_DNA"/>
</dbReference>
<organism evidence="5 6">
    <name type="scientific">Arachis hypogaea</name>
    <name type="common">Peanut</name>
    <dbReference type="NCBI Taxonomy" id="3818"/>
    <lineage>
        <taxon>Eukaryota</taxon>
        <taxon>Viridiplantae</taxon>
        <taxon>Streptophyta</taxon>
        <taxon>Embryophyta</taxon>
        <taxon>Tracheophyta</taxon>
        <taxon>Spermatophyta</taxon>
        <taxon>Magnoliopsida</taxon>
        <taxon>eudicotyledons</taxon>
        <taxon>Gunneridae</taxon>
        <taxon>Pentapetalae</taxon>
        <taxon>rosids</taxon>
        <taxon>fabids</taxon>
        <taxon>Fabales</taxon>
        <taxon>Fabaceae</taxon>
        <taxon>Papilionoideae</taxon>
        <taxon>50 kb inversion clade</taxon>
        <taxon>dalbergioids sensu lato</taxon>
        <taxon>Dalbergieae</taxon>
        <taxon>Pterocarpus clade</taxon>
        <taxon>Arachis</taxon>
    </lineage>
</organism>
<comment type="function">
    <text evidence="2">Is involved in the conjugation of reduced glutathione to a wide number of exogenous and endogenous hydrophobic electrophiles.</text>
</comment>
<evidence type="ECO:0000256" key="1">
    <source>
        <dbReference type="ARBA" id="ARBA00047960"/>
    </source>
</evidence>
<evidence type="ECO:0000259" key="4">
    <source>
        <dbReference type="PROSITE" id="PS50405"/>
    </source>
</evidence>
<evidence type="ECO:0000313" key="6">
    <source>
        <dbReference type="Proteomes" id="UP000289738"/>
    </source>
</evidence>
<dbReference type="PANTHER" id="PTHR11260">
    <property type="entry name" value="GLUTATHIONE S-TRANSFERASE, GST, SUPERFAMILY, GST DOMAIN CONTAINING"/>
    <property type="match status" value="1"/>
</dbReference>
<evidence type="ECO:0000256" key="2">
    <source>
        <dbReference type="RuleBase" id="RU369102"/>
    </source>
</evidence>